<dbReference type="AlphaFoldDB" id="A0A177BCH8"/>
<accession>A0A177BCH8</accession>
<evidence type="ECO:0000313" key="3">
    <source>
        <dbReference type="Proteomes" id="UP000078046"/>
    </source>
</evidence>
<dbReference type="InterPro" id="IPR042798">
    <property type="entry name" value="EFCAB9"/>
</dbReference>
<dbReference type="GO" id="GO:0005509">
    <property type="term" value="F:calcium ion binding"/>
    <property type="evidence" value="ECO:0007669"/>
    <property type="project" value="InterPro"/>
</dbReference>
<dbReference type="PROSITE" id="PS50222">
    <property type="entry name" value="EF_HAND_2"/>
    <property type="match status" value="1"/>
</dbReference>
<proteinExistence type="predicted"/>
<keyword evidence="3" id="KW-1185">Reference proteome</keyword>
<dbReference type="Gene3D" id="1.10.238.10">
    <property type="entry name" value="EF-hand"/>
    <property type="match status" value="1"/>
</dbReference>
<dbReference type="Proteomes" id="UP000078046">
    <property type="component" value="Unassembled WGS sequence"/>
</dbReference>
<dbReference type="SUPFAM" id="SSF47473">
    <property type="entry name" value="EF-hand"/>
    <property type="match status" value="1"/>
</dbReference>
<protein>
    <submittedName>
        <fullName evidence="2">EF-hand calcium-binding domain-containing protein 9</fullName>
    </submittedName>
</protein>
<reference evidence="2 3" key="1">
    <citation type="submission" date="2016-04" db="EMBL/GenBank/DDBJ databases">
        <title>The genome of Intoshia linei affirms orthonectids as highly simplified spiralians.</title>
        <authorList>
            <person name="Mikhailov K.V."/>
            <person name="Slusarev G.S."/>
            <person name="Nikitin M.A."/>
            <person name="Logacheva M.D."/>
            <person name="Penin A."/>
            <person name="Aleoshin V."/>
            <person name="Panchin Y.V."/>
        </authorList>
    </citation>
    <scope>NUCLEOTIDE SEQUENCE [LARGE SCALE GENOMIC DNA]</scope>
    <source>
        <strain evidence="2">Intl2013</strain>
        <tissue evidence="2">Whole animal</tissue>
    </source>
</reference>
<dbReference type="PANTHER" id="PTHR47065:SF1">
    <property type="entry name" value="EF-HAND CALCIUM-BINDING DOMAIN-CONTAINING PROTEIN 9"/>
    <property type="match status" value="1"/>
</dbReference>
<gene>
    <name evidence="2" type="ORF">A3Q56_00208</name>
</gene>
<comment type="caution">
    <text evidence="2">The sequence shown here is derived from an EMBL/GenBank/DDBJ whole genome shotgun (WGS) entry which is preliminary data.</text>
</comment>
<dbReference type="GO" id="GO:0061891">
    <property type="term" value="F:calcium ion sensor activity"/>
    <property type="evidence" value="ECO:0007669"/>
    <property type="project" value="TreeGrafter"/>
</dbReference>
<dbReference type="Pfam" id="PF13499">
    <property type="entry name" value="EF-hand_7"/>
    <property type="match status" value="1"/>
</dbReference>
<name>A0A177BCH8_9BILA</name>
<organism evidence="2 3">
    <name type="scientific">Intoshia linei</name>
    <dbReference type="NCBI Taxonomy" id="1819745"/>
    <lineage>
        <taxon>Eukaryota</taxon>
        <taxon>Metazoa</taxon>
        <taxon>Spiralia</taxon>
        <taxon>Lophotrochozoa</taxon>
        <taxon>Mesozoa</taxon>
        <taxon>Orthonectida</taxon>
        <taxon>Rhopaluridae</taxon>
        <taxon>Intoshia</taxon>
    </lineage>
</organism>
<dbReference type="EMBL" id="LWCA01000009">
    <property type="protein sequence ID" value="OAF72018.1"/>
    <property type="molecule type" value="Genomic_DNA"/>
</dbReference>
<feature type="domain" description="EF-hand" evidence="1">
    <location>
        <begin position="175"/>
        <end position="210"/>
    </location>
</feature>
<dbReference type="GO" id="GO:0005737">
    <property type="term" value="C:cytoplasm"/>
    <property type="evidence" value="ECO:0007669"/>
    <property type="project" value="TreeGrafter"/>
</dbReference>
<evidence type="ECO:0000313" key="2">
    <source>
        <dbReference type="EMBL" id="OAF72018.1"/>
    </source>
</evidence>
<dbReference type="OrthoDB" id="186625at2759"/>
<evidence type="ECO:0000259" key="1">
    <source>
        <dbReference type="PROSITE" id="PS50222"/>
    </source>
</evidence>
<dbReference type="PANTHER" id="PTHR47065">
    <property type="entry name" value="EF-HAND CALCIUM-BINDING DOMAIN-CONTAINING PROTEIN 9"/>
    <property type="match status" value="1"/>
</dbReference>
<dbReference type="InterPro" id="IPR011992">
    <property type="entry name" value="EF-hand-dom_pair"/>
</dbReference>
<dbReference type="InterPro" id="IPR002048">
    <property type="entry name" value="EF_hand_dom"/>
</dbReference>
<sequence length="222" mass="26464">MYQYLKNKFNRLVMQRKSNVFKIKFKHKIFEHMHLNEEYSVFDNIQSLILLEIFNQLYDCRKELEGLKTNRLEKGLNIKILNAFLQNCTNLKADYIIRIIDLLSTIEKQGNKEVEIMHFENFVFMVAILVALKDGKQKIFSFNHDKILFNLIDSDRSGSICLDEFLRFGFLLGINKNKSLESLFRKFDITGDKELEFMEFRLLIFAYMDEEDKSNEIQTNEP</sequence>